<comment type="caution">
    <text evidence="3">The sequence shown here is derived from an EMBL/GenBank/DDBJ whole genome shotgun (WGS) entry which is preliminary data.</text>
</comment>
<keyword evidence="1" id="KW-0812">Transmembrane</keyword>
<dbReference type="EMBL" id="VXAR01006553">
    <property type="protein sequence ID" value="NXK77127.1"/>
    <property type="molecule type" value="Genomic_DNA"/>
</dbReference>
<accession>A0A7L0M7T6</accession>
<feature type="non-terminal residue" evidence="3">
    <location>
        <position position="329"/>
    </location>
</feature>
<feature type="non-terminal residue" evidence="3">
    <location>
        <position position="1"/>
    </location>
</feature>
<dbReference type="InterPro" id="IPR042319">
    <property type="entry name" value="GINM1"/>
</dbReference>
<proteinExistence type="predicted"/>
<gene>
    <name evidence="3" type="primary">Ginm1</name>
    <name evidence="3" type="ORF">AMAGUI_R11173</name>
</gene>
<name>A0A7L0M7T6_9PSIT</name>
<evidence type="ECO:0000313" key="4">
    <source>
        <dbReference type="Proteomes" id="UP000531168"/>
    </source>
</evidence>
<dbReference type="PANTHER" id="PTHR28549:SF1">
    <property type="entry name" value="GLYCOPROTEIN INTEGRAL MEMBRANE PROTEIN 1"/>
    <property type="match status" value="1"/>
</dbReference>
<dbReference type="PANTHER" id="PTHR28549">
    <property type="entry name" value="GLYCOPROTEIN INTEGRAL MEMBRANE PROTEIN 1"/>
    <property type="match status" value="1"/>
</dbReference>
<sequence length="329" mass="36810">MEAALGRRELLPPLPLPLPLLLLPLAAALLGPATPPQLGQETIRVNVMMLKSDGEFHKAQVVFNITYANGQVYLNDFPMKSRVAHVTCQTVILENGNLDNLPDQQRLGTISVRIMVHKWPLASSSDLQLIVIQEEVTEIDGKQVQQEEVTEIDILVKDLRVLRHSNYTVPLKESMLYSIPRDNDMLFTLPSLSGKDTQDPLQTTSQYLIRQVETTVDEEALPGKLPETPLRIEPPSSYKVMCQWVEDLRTVLCRFWLRSLPIFFSLMEVIVVGVVGAALILKVLKVILPSCENKGTLLLDQVSFVPVVTISLPSDLPDRKNTLDEKTCS</sequence>
<feature type="signal peptide" evidence="2">
    <location>
        <begin position="1"/>
        <end position="28"/>
    </location>
</feature>
<organism evidence="3 4">
    <name type="scientific">Amazona guildingii</name>
    <dbReference type="NCBI Taxonomy" id="175529"/>
    <lineage>
        <taxon>Eukaryota</taxon>
        <taxon>Metazoa</taxon>
        <taxon>Chordata</taxon>
        <taxon>Craniata</taxon>
        <taxon>Vertebrata</taxon>
        <taxon>Euteleostomi</taxon>
        <taxon>Archelosauria</taxon>
        <taxon>Archosauria</taxon>
        <taxon>Dinosauria</taxon>
        <taxon>Saurischia</taxon>
        <taxon>Theropoda</taxon>
        <taxon>Coelurosauria</taxon>
        <taxon>Aves</taxon>
        <taxon>Neognathae</taxon>
        <taxon>Neoaves</taxon>
        <taxon>Telluraves</taxon>
        <taxon>Australaves</taxon>
        <taxon>Psittaciformes</taxon>
        <taxon>Psittacidae</taxon>
        <taxon>Amazona</taxon>
    </lineage>
</organism>
<feature type="transmembrane region" description="Helical" evidence="1">
    <location>
        <begin position="262"/>
        <end position="284"/>
    </location>
</feature>
<keyword evidence="4" id="KW-1185">Reference proteome</keyword>
<evidence type="ECO:0000256" key="1">
    <source>
        <dbReference type="SAM" id="Phobius"/>
    </source>
</evidence>
<dbReference type="Proteomes" id="UP000531168">
    <property type="component" value="Unassembled WGS sequence"/>
</dbReference>
<keyword evidence="2" id="KW-0732">Signal</keyword>
<dbReference type="AlphaFoldDB" id="A0A7L0M7T6"/>
<keyword evidence="1" id="KW-0472">Membrane</keyword>
<feature type="chain" id="PRO_5029853260" evidence="2">
    <location>
        <begin position="29"/>
        <end position="329"/>
    </location>
</feature>
<evidence type="ECO:0000256" key="2">
    <source>
        <dbReference type="SAM" id="SignalP"/>
    </source>
</evidence>
<protein>
    <submittedName>
        <fullName evidence="3">GINM1 protein</fullName>
    </submittedName>
</protein>
<keyword evidence="1" id="KW-1133">Transmembrane helix</keyword>
<reference evidence="3 4" key="1">
    <citation type="submission" date="2019-09" db="EMBL/GenBank/DDBJ databases">
        <title>Bird 10,000 Genomes (B10K) Project - Family phase.</title>
        <authorList>
            <person name="Zhang G."/>
        </authorList>
    </citation>
    <scope>NUCLEOTIDE SEQUENCE [LARGE SCALE GENOMIC DNA]</scope>
    <source>
        <strain evidence="3">B10K-DU-001-46</strain>
        <tissue evidence="3">Muscle</tissue>
    </source>
</reference>
<evidence type="ECO:0000313" key="3">
    <source>
        <dbReference type="EMBL" id="NXK77127.1"/>
    </source>
</evidence>